<accession>A0A5J4VCD7</accession>
<evidence type="ECO:0000256" key="2">
    <source>
        <dbReference type="ARBA" id="ARBA00022679"/>
    </source>
</evidence>
<dbReference type="InterPro" id="IPR011009">
    <property type="entry name" value="Kinase-like_dom_sf"/>
</dbReference>
<keyword evidence="2" id="KW-0808">Transferase</keyword>
<evidence type="ECO:0000313" key="7">
    <source>
        <dbReference type="EMBL" id="KAA6380131.1"/>
    </source>
</evidence>
<evidence type="ECO:0000313" key="8">
    <source>
        <dbReference type="Proteomes" id="UP000324800"/>
    </source>
</evidence>
<dbReference type="PROSITE" id="PS00108">
    <property type="entry name" value="PROTEIN_KINASE_ST"/>
    <property type="match status" value="1"/>
</dbReference>
<evidence type="ECO:0000256" key="4">
    <source>
        <dbReference type="ARBA" id="ARBA00022777"/>
    </source>
</evidence>
<protein>
    <recommendedName>
        <fullName evidence="1">non-specific serine/threonine protein kinase</fullName>
        <ecNumber evidence="1">2.7.11.1</ecNumber>
    </recommendedName>
</protein>
<organism evidence="7 8">
    <name type="scientific">Streblomastix strix</name>
    <dbReference type="NCBI Taxonomy" id="222440"/>
    <lineage>
        <taxon>Eukaryota</taxon>
        <taxon>Metamonada</taxon>
        <taxon>Preaxostyla</taxon>
        <taxon>Oxymonadida</taxon>
        <taxon>Streblomastigidae</taxon>
        <taxon>Streblomastix</taxon>
    </lineage>
</organism>
<keyword evidence="5" id="KW-0067">ATP-binding</keyword>
<dbReference type="OrthoDB" id="3256376at2759"/>
<name>A0A5J4VCD7_9EUKA</name>
<proteinExistence type="predicted"/>
<comment type="caution">
    <text evidence="7">The sequence shown here is derived from an EMBL/GenBank/DDBJ whole genome shotgun (WGS) entry which is preliminary data.</text>
</comment>
<dbReference type="SMART" id="SM00220">
    <property type="entry name" value="S_TKc"/>
    <property type="match status" value="1"/>
</dbReference>
<evidence type="ECO:0000256" key="5">
    <source>
        <dbReference type="ARBA" id="ARBA00022840"/>
    </source>
</evidence>
<reference evidence="7 8" key="1">
    <citation type="submission" date="2019-03" db="EMBL/GenBank/DDBJ databases">
        <title>Single cell metagenomics reveals metabolic interactions within the superorganism composed of flagellate Streblomastix strix and complex community of Bacteroidetes bacteria on its surface.</title>
        <authorList>
            <person name="Treitli S.C."/>
            <person name="Kolisko M."/>
            <person name="Husnik F."/>
            <person name="Keeling P."/>
            <person name="Hampl V."/>
        </authorList>
    </citation>
    <scope>NUCLEOTIDE SEQUENCE [LARGE SCALE GENOMIC DNA]</scope>
    <source>
        <strain evidence="7">ST1C</strain>
    </source>
</reference>
<evidence type="ECO:0000256" key="1">
    <source>
        <dbReference type="ARBA" id="ARBA00012513"/>
    </source>
</evidence>
<gene>
    <name evidence="7" type="ORF">EZS28_024343</name>
</gene>
<dbReference type="EMBL" id="SNRW01008082">
    <property type="protein sequence ID" value="KAA6380131.1"/>
    <property type="molecule type" value="Genomic_DNA"/>
</dbReference>
<dbReference type="Pfam" id="PF00069">
    <property type="entry name" value="Pkinase"/>
    <property type="match status" value="1"/>
</dbReference>
<dbReference type="InterPro" id="IPR008271">
    <property type="entry name" value="Ser/Thr_kinase_AS"/>
</dbReference>
<dbReference type="SUPFAM" id="SSF56112">
    <property type="entry name" value="Protein kinase-like (PK-like)"/>
    <property type="match status" value="1"/>
</dbReference>
<dbReference type="GO" id="GO:0005524">
    <property type="term" value="F:ATP binding"/>
    <property type="evidence" value="ECO:0007669"/>
    <property type="project" value="UniProtKB-KW"/>
</dbReference>
<keyword evidence="4" id="KW-0418">Kinase</keyword>
<evidence type="ECO:0000259" key="6">
    <source>
        <dbReference type="PROSITE" id="PS50011"/>
    </source>
</evidence>
<dbReference type="Proteomes" id="UP000324800">
    <property type="component" value="Unassembled WGS sequence"/>
</dbReference>
<dbReference type="PROSITE" id="PS50011">
    <property type="entry name" value="PROTEIN_KINASE_DOM"/>
    <property type="match status" value="1"/>
</dbReference>
<evidence type="ECO:0000256" key="3">
    <source>
        <dbReference type="ARBA" id="ARBA00022741"/>
    </source>
</evidence>
<dbReference type="InterPro" id="IPR000719">
    <property type="entry name" value="Prot_kinase_dom"/>
</dbReference>
<dbReference type="PANTHER" id="PTHR43671:SF13">
    <property type="entry name" value="SERINE_THREONINE-PROTEIN KINASE NEK2"/>
    <property type="match status" value="1"/>
</dbReference>
<feature type="domain" description="Protein kinase" evidence="6">
    <location>
        <begin position="1"/>
        <end position="202"/>
    </location>
</feature>
<dbReference type="EC" id="2.7.11.1" evidence="1"/>
<dbReference type="GO" id="GO:0004674">
    <property type="term" value="F:protein serine/threonine kinase activity"/>
    <property type="evidence" value="ECO:0007669"/>
    <property type="project" value="UniProtKB-EC"/>
</dbReference>
<dbReference type="InterPro" id="IPR050660">
    <property type="entry name" value="NEK_Ser/Thr_kinase"/>
</dbReference>
<dbReference type="PANTHER" id="PTHR43671">
    <property type="entry name" value="SERINE/THREONINE-PROTEIN KINASE NEK"/>
    <property type="match status" value="1"/>
</dbReference>
<dbReference type="Gene3D" id="1.10.510.10">
    <property type="entry name" value="Transferase(Phosphotransferase) domain 1"/>
    <property type="match status" value="1"/>
</dbReference>
<keyword evidence="3" id="KW-0547">Nucleotide-binding</keyword>
<dbReference type="AlphaFoldDB" id="A0A5J4VCD7"/>
<sequence length="202" mass="23515">MKRVDYLDDNDKQIADEEIAQMKRLTSRYTVRLVYTFQDRVDMYMVMEYCEKGDLRKVITELQQLPEEERVMRVWVLFAQIILSLNFMHNKNVIHRDIKPENIFIMNDGSIRLGDFGLSKVISSKDYASIAGTRMFFSSDVYAVGICIFELLTGKHPFRVDKDEQATINNILLGKSAQLPGWIPSDLKQLICKMMNPVCYII</sequence>